<dbReference type="Gene3D" id="3.10.450.10">
    <property type="match status" value="1"/>
</dbReference>
<dbReference type="CDD" id="cd00042">
    <property type="entry name" value="CY"/>
    <property type="match status" value="1"/>
</dbReference>
<keyword evidence="3" id="KW-1133">Transmembrane helix</keyword>
<dbReference type="Pfam" id="PF00031">
    <property type="entry name" value="Cystatin"/>
    <property type="match status" value="1"/>
</dbReference>
<organism evidence="5 6">
    <name type="scientific">Papaver atlanticum</name>
    <dbReference type="NCBI Taxonomy" id="357466"/>
    <lineage>
        <taxon>Eukaryota</taxon>
        <taxon>Viridiplantae</taxon>
        <taxon>Streptophyta</taxon>
        <taxon>Embryophyta</taxon>
        <taxon>Tracheophyta</taxon>
        <taxon>Spermatophyta</taxon>
        <taxon>Magnoliopsida</taxon>
        <taxon>Ranunculales</taxon>
        <taxon>Papaveraceae</taxon>
        <taxon>Papaveroideae</taxon>
        <taxon>Papaver</taxon>
    </lineage>
</organism>
<keyword evidence="6" id="KW-1185">Reference proteome</keyword>
<dbReference type="InterPro" id="IPR046350">
    <property type="entry name" value="Cystatin_sf"/>
</dbReference>
<proteinExistence type="predicted"/>
<dbReference type="AlphaFoldDB" id="A0AAD4SY56"/>
<dbReference type="InterPro" id="IPR018073">
    <property type="entry name" value="Prot_inh_cystat_CS"/>
</dbReference>
<dbReference type="InterPro" id="IPR000010">
    <property type="entry name" value="Cystatin_dom"/>
</dbReference>
<sequence>MAAALSFSFLTICILSSSFLAISIFLFIRFLSSSSSVNGPRPAIISGGITEIKDLSFYKQLPELGKYAVIKGTLVFKKVVKAQQQLVQGMNYFLKVSAIQDGKPQLFDAVVYVNHNRENRVTSFGPSSD</sequence>
<reference evidence="5" key="1">
    <citation type="submission" date="2022-04" db="EMBL/GenBank/DDBJ databases">
        <title>A functionally conserved STORR gene fusion in Papaver species that diverged 16.8 million years ago.</title>
        <authorList>
            <person name="Catania T."/>
        </authorList>
    </citation>
    <scope>NUCLEOTIDE SEQUENCE</scope>
    <source>
        <strain evidence="5">S-188037</strain>
    </source>
</reference>
<gene>
    <name evidence="5" type="ORF">MKW98_028347</name>
</gene>
<dbReference type="EMBL" id="JAJJMB010008071">
    <property type="protein sequence ID" value="KAI3926211.1"/>
    <property type="molecule type" value="Genomic_DNA"/>
</dbReference>
<keyword evidence="1" id="KW-0646">Protease inhibitor</keyword>
<keyword evidence="2" id="KW-0789">Thiol protease inhibitor</keyword>
<evidence type="ECO:0000256" key="3">
    <source>
        <dbReference type="SAM" id="Phobius"/>
    </source>
</evidence>
<accession>A0AAD4SY56</accession>
<dbReference type="Proteomes" id="UP001202328">
    <property type="component" value="Unassembled WGS sequence"/>
</dbReference>
<dbReference type="PANTHER" id="PTHR47373">
    <property type="entry name" value="CYSTEINE PROTEINASE INHIBITOR 2"/>
    <property type="match status" value="1"/>
</dbReference>
<dbReference type="SUPFAM" id="SSF54403">
    <property type="entry name" value="Cystatin/monellin"/>
    <property type="match status" value="1"/>
</dbReference>
<feature type="transmembrane region" description="Helical" evidence="3">
    <location>
        <begin position="6"/>
        <end position="31"/>
    </location>
</feature>
<name>A0AAD4SY56_9MAGN</name>
<protein>
    <recommendedName>
        <fullName evidence="4">Cystatin domain-containing protein</fullName>
    </recommendedName>
</protein>
<evidence type="ECO:0000313" key="5">
    <source>
        <dbReference type="EMBL" id="KAI3926211.1"/>
    </source>
</evidence>
<evidence type="ECO:0000313" key="6">
    <source>
        <dbReference type="Proteomes" id="UP001202328"/>
    </source>
</evidence>
<evidence type="ECO:0000259" key="4">
    <source>
        <dbReference type="Pfam" id="PF00031"/>
    </source>
</evidence>
<dbReference type="PROSITE" id="PS00287">
    <property type="entry name" value="CYSTATIN"/>
    <property type="match status" value="1"/>
</dbReference>
<keyword evidence="3" id="KW-0472">Membrane</keyword>
<comment type="caution">
    <text evidence="5">The sequence shown here is derived from an EMBL/GenBank/DDBJ whole genome shotgun (WGS) entry which is preliminary data.</text>
</comment>
<keyword evidence="3" id="KW-0812">Transmembrane</keyword>
<feature type="domain" description="Cystatin" evidence="4">
    <location>
        <begin position="73"/>
        <end position="101"/>
    </location>
</feature>
<evidence type="ECO:0000256" key="2">
    <source>
        <dbReference type="ARBA" id="ARBA00022704"/>
    </source>
</evidence>
<dbReference type="GO" id="GO:0004869">
    <property type="term" value="F:cysteine-type endopeptidase inhibitor activity"/>
    <property type="evidence" value="ECO:0007669"/>
    <property type="project" value="UniProtKB-KW"/>
</dbReference>
<evidence type="ECO:0000256" key="1">
    <source>
        <dbReference type="ARBA" id="ARBA00022690"/>
    </source>
</evidence>
<dbReference type="PANTHER" id="PTHR47373:SF1">
    <property type="entry name" value="CYSTEINE PROTEINASE INHIBITOR 2"/>
    <property type="match status" value="1"/>
</dbReference>